<name>A0A1M6KUI7_9FIRM</name>
<dbReference type="STRING" id="1121476.SAMN02745751_02990"/>
<dbReference type="Gene3D" id="3.10.530.10">
    <property type="entry name" value="CPE0013-like"/>
    <property type="match status" value="1"/>
</dbReference>
<gene>
    <name evidence="1" type="ORF">SAMN02745751_02990</name>
</gene>
<protein>
    <submittedName>
        <fullName evidence="1">CxxC motif-containing protein</fullName>
    </submittedName>
</protein>
<evidence type="ECO:0000313" key="1">
    <source>
        <dbReference type="EMBL" id="SHJ62668.1"/>
    </source>
</evidence>
<dbReference type="Pfam" id="PF07892">
    <property type="entry name" value="DUF1667"/>
    <property type="match status" value="1"/>
</dbReference>
<dbReference type="InterPro" id="IPR012460">
    <property type="entry name" value="DUF1667"/>
</dbReference>
<sequence length="134" mass="14966">MIGLRGTVKEKEMICIVCPMGCHIKVVENMESEDGYDVEGNKCPRGRTYGIKEMTCPTRVVPTTVKIENAFLKRLPVKTDEAIPKELIFECMEIINEVVVQAPVRVGDIIIENILDTGANVVATRSMDKIQEVK</sequence>
<dbReference type="InterPro" id="IPR036593">
    <property type="entry name" value="CPE0013-like_sf"/>
</dbReference>
<dbReference type="PANTHER" id="PTHR39450:SF1">
    <property type="entry name" value="DUF1667 DOMAIN-CONTAINING PROTEIN"/>
    <property type="match status" value="1"/>
</dbReference>
<dbReference type="AlphaFoldDB" id="A0A1M6KUI7"/>
<reference evidence="1 2" key="1">
    <citation type="submission" date="2016-11" db="EMBL/GenBank/DDBJ databases">
        <authorList>
            <person name="Jaros S."/>
            <person name="Januszkiewicz K."/>
            <person name="Wedrychowicz H."/>
        </authorList>
    </citation>
    <scope>NUCLEOTIDE SEQUENCE [LARGE SCALE GENOMIC DNA]</scope>
    <source>
        <strain evidence="1 2">DSM 17477</strain>
    </source>
</reference>
<organism evidence="1 2">
    <name type="scientific">Dethiosulfatibacter aminovorans DSM 17477</name>
    <dbReference type="NCBI Taxonomy" id="1121476"/>
    <lineage>
        <taxon>Bacteria</taxon>
        <taxon>Bacillati</taxon>
        <taxon>Bacillota</taxon>
        <taxon>Tissierellia</taxon>
        <taxon>Dethiosulfatibacter</taxon>
    </lineage>
</organism>
<dbReference type="EMBL" id="FQZL01000028">
    <property type="protein sequence ID" value="SHJ62668.1"/>
    <property type="molecule type" value="Genomic_DNA"/>
</dbReference>
<proteinExistence type="predicted"/>
<accession>A0A1M6KUI7</accession>
<keyword evidence="2" id="KW-1185">Reference proteome</keyword>
<dbReference type="Proteomes" id="UP000184052">
    <property type="component" value="Unassembled WGS sequence"/>
</dbReference>
<dbReference type="SUPFAM" id="SSF160148">
    <property type="entry name" value="CPE0013-like"/>
    <property type="match status" value="1"/>
</dbReference>
<evidence type="ECO:0000313" key="2">
    <source>
        <dbReference type="Proteomes" id="UP000184052"/>
    </source>
</evidence>
<dbReference type="PANTHER" id="PTHR39450">
    <property type="entry name" value="MOLYBDOPTERIN OXIDOREDUCTASE, 4FE-4S CLUSTER-BINDING SUBUNIT"/>
    <property type="match status" value="1"/>
</dbReference>